<dbReference type="AlphaFoldDB" id="A0A7J8HHA3"/>
<name>A0A7J8HHA3_MOLMO</name>
<organism evidence="1 2">
    <name type="scientific">Molossus molossus</name>
    <name type="common">Pallas' mastiff bat</name>
    <name type="synonym">Vespertilio molossus</name>
    <dbReference type="NCBI Taxonomy" id="27622"/>
    <lineage>
        <taxon>Eukaryota</taxon>
        <taxon>Metazoa</taxon>
        <taxon>Chordata</taxon>
        <taxon>Craniata</taxon>
        <taxon>Vertebrata</taxon>
        <taxon>Euteleostomi</taxon>
        <taxon>Mammalia</taxon>
        <taxon>Eutheria</taxon>
        <taxon>Laurasiatheria</taxon>
        <taxon>Chiroptera</taxon>
        <taxon>Yangochiroptera</taxon>
        <taxon>Molossidae</taxon>
        <taxon>Molossus</taxon>
    </lineage>
</organism>
<proteinExistence type="predicted"/>
<dbReference type="Proteomes" id="UP000550707">
    <property type="component" value="Unassembled WGS sequence"/>
</dbReference>
<evidence type="ECO:0000313" key="1">
    <source>
        <dbReference type="EMBL" id="KAF6471656.1"/>
    </source>
</evidence>
<dbReference type="InParanoid" id="A0A7J8HHA3"/>
<gene>
    <name evidence="1" type="ORF">HJG59_011028</name>
</gene>
<keyword evidence="2" id="KW-1185">Reference proteome</keyword>
<comment type="caution">
    <text evidence="1">The sequence shown here is derived from an EMBL/GenBank/DDBJ whole genome shotgun (WGS) entry which is preliminary data.</text>
</comment>
<sequence length="120" mass="13544">MHLSCGLSPAPVGVVWVAATQCVSHVDVSLSLFLLLSLLLYLKINAKMFSGEDKKILYMDATALHVGTRSWLLHKVQPCSVGIAERRVCRFYSLTMDTQEDVQPSKLQPITYLWRVSHRK</sequence>
<protein>
    <submittedName>
        <fullName evidence="1">Uncharacterized protein</fullName>
    </submittedName>
</protein>
<evidence type="ECO:0000313" key="2">
    <source>
        <dbReference type="Proteomes" id="UP000550707"/>
    </source>
</evidence>
<accession>A0A7J8HHA3</accession>
<dbReference type="EMBL" id="JACASF010000006">
    <property type="protein sequence ID" value="KAF6471656.1"/>
    <property type="molecule type" value="Genomic_DNA"/>
</dbReference>
<reference evidence="1 2" key="1">
    <citation type="journal article" date="2020" name="Nature">
        <title>Six reference-quality genomes reveal evolution of bat adaptations.</title>
        <authorList>
            <person name="Jebb D."/>
            <person name="Huang Z."/>
            <person name="Pippel M."/>
            <person name="Hughes G.M."/>
            <person name="Lavrichenko K."/>
            <person name="Devanna P."/>
            <person name="Winkler S."/>
            <person name="Jermiin L.S."/>
            <person name="Skirmuntt E.C."/>
            <person name="Katzourakis A."/>
            <person name="Burkitt-Gray L."/>
            <person name="Ray D.A."/>
            <person name="Sullivan K.A.M."/>
            <person name="Roscito J.G."/>
            <person name="Kirilenko B.M."/>
            <person name="Davalos L.M."/>
            <person name="Corthals A.P."/>
            <person name="Power M.L."/>
            <person name="Jones G."/>
            <person name="Ransome R.D."/>
            <person name="Dechmann D.K.N."/>
            <person name="Locatelli A.G."/>
            <person name="Puechmaille S.J."/>
            <person name="Fedrigo O."/>
            <person name="Jarvis E.D."/>
            <person name="Hiller M."/>
            <person name="Vernes S.C."/>
            <person name="Myers E.W."/>
            <person name="Teeling E.C."/>
        </authorList>
    </citation>
    <scope>NUCLEOTIDE SEQUENCE [LARGE SCALE GENOMIC DNA]</scope>
    <source>
        <strain evidence="1">MMolMol1</strain>
        <tissue evidence="1">Muscle</tissue>
    </source>
</reference>